<evidence type="ECO:0000313" key="3">
    <source>
        <dbReference type="EMBL" id="BBO00142.1"/>
    </source>
</evidence>
<evidence type="ECO:0000313" key="6">
    <source>
        <dbReference type="Proteomes" id="UP000326951"/>
    </source>
</evidence>
<dbReference type="EMBL" id="AP021853">
    <property type="protein sequence ID" value="BBO00142.1"/>
    <property type="molecule type" value="Genomic_DNA"/>
</dbReference>
<dbReference type="EMBL" id="CP025688">
    <property type="protein sequence ID" value="QAA23632.1"/>
    <property type="molecule type" value="Genomic_DNA"/>
</dbReference>
<comment type="similarity">
    <text evidence="1">Belongs to the UPF0237 family.</text>
</comment>
<evidence type="ECO:0000313" key="5">
    <source>
        <dbReference type="Proteomes" id="UP000285882"/>
    </source>
</evidence>
<name>A0A410DC90_9BACL</name>
<dbReference type="InterPro" id="IPR022986">
    <property type="entry name" value="UPF0237_ACT"/>
</dbReference>
<dbReference type="RefSeq" id="WP_028978026.1">
    <property type="nucleotide sequence ID" value="NZ_AP021853.1"/>
</dbReference>
<reference evidence="4 5" key="1">
    <citation type="submission" date="2018-01" db="EMBL/GenBank/DDBJ databases">
        <title>Complete genome sequencing of Sporolactobacillus terrae DLG3.</title>
        <authorList>
            <person name="Nam Y.-D."/>
            <person name="Kang J."/>
            <person name="Chung W.-H."/>
        </authorList>
    </citation>
    <scope>NUCLEOTIDE SEQUENCE [LARGE SCALE GENOMIC DNA]</scope>
    <source>
        <strain evidence="4 5">DLG3</strain>
    </source>
</reference>
<dbReference type="Proteomes" id="UP000285882">
    <property type="component" value="Chromosome"/>
</dbReference>
<dbReference type="FunFam" id="3.30.70.260:FF:000032">
    <property type="entry name" value="UPF0237 protein SP_0238"/>
    <property type="match status" value="1"/>
</dbReference>
<dbReference type="STRING" id="1449983.GCA_000647835_01186"/>
<dbReference type="PANTHER" id="PTHR34875:SF6">
    <property type="entry name" value="UPF0237 PROTEIN MJ1558"/>
    <property type="match status" value="1"/>
</dbReference>
<dbReference type="Gene3D" id="3.30.70.260">
    <property type="match status" value="1"/>
</dbReference>
<gene>
    <name evidence="4" type="ORF">C0674_14120</name>
    <name evidence="3" type="ORF">St703_28460</name>
</gene>
<dbReference type="AlphaFoldDB" id="A0A410DC90"/>
<evidence type="ECO:0000313" key="4">
    <source>
        <dbReference type="EMBL" id="QAA23632.1"/>
    </source>
</evidence>
<dbReference type="PROSITE" id="PS51671">
    <property type="entry name" value="ACT"/>
    <property type="match status" value="1"/>
</dbReference>
<dbReference type="InterPro" id="IPR045865">
    <property type="entry name" value="ACT-like_dom_sf"/>
</dbReference>
<feature type="domain" description="ACT" evidence="2">
    <location>
        <begin position="4"/>
        <end position="78"/>
    </location>
</feature>
<keyword evidence="5" id="KW-1185">Reference proteome</keyword>
<dbReference type="Pfam" id="PF13740">
    <property type="entry name" value="ACT_6"/>
    <property type="match status" value="1"/>
</dbReference>
<dbReference type="SUPFAM" id="SSF55021">
    <property type="entry name" value="ACT-like"/>
    <property type="match status" value="1"/>
</dbReference>
<sequence>MKAILTVIGKDNVGIIAGVSSKLAELNVNILDVSQTIMDGYFTMMMVLDLEKASTSFAEIKASLSEKGTVLGVQIKIQREEIFTSMHSL</sequence>
<evidence type="ECO:0000259" key="2">
    <source>
        <dbReference type="PROSITE" id="PS51671"/>
    </source>
</evidence>
<protein>
    <recommendedName>
        <fullName evidence="1">UPF0237 protein C0674_14120</fullName>
    </recommendedName>
</protein>
<dbReference type="HAMAP" id="MF_01054">
    <property type="entry name" value="UPF0237"/>
    <property type="match status" value="1"/>
</dbReference>
<dbReference type="NCBIfam" id="NF001220">
    <property type="entry name" value="PRK00194.1"/>
    <property type="match status" value="1"/>
</dbReference>
<proteinExistence type="inferred from homology"/>
<dbReference type="Proteomes" id="UP000326951">
    <property type="component" value="Chromosome"/>
</dbReference>
<reference evidence="3 6" key="2">
    <citation type="submission" date="2019-09" db="EMBL/GenBank/DDBJ databases">
        <title>Complete genome sequence of Sporolactobacillus terrae 70-3.</title>
        <authorList>
            <person name="Tanaka N."/>
            <person name="Shiwa Y."/>
            <person name="Fujita N."/>
            <person name="Tanasupawat S."/>
        </authorList>
    </citation>
    <scope>NUCLEOTIDE SEQUENCE [LARGE SCALE GENOMIC DNA]</scope>
    <source>
        <strain evidence="3 6">70-3</strain>
    </source>
</reference>
<organism evidence="3 6">
    <name type="scientific">Sporolactobacillus terrae</name>
    <dbReference type="NCBI Taxonomy" id="269673"/>
    <lineage>
        <taxon>Bacteria</taxon>
        <taxon>Bacillati</taxon>
        <taxon>Bacillota</taxon>
        <taxon>Bacilli</taxon>
        <taxon>Bacillales</taxon>
        <taxon>Sporolactobacillaceae</taxon>
        <taxon>Sporolactobacillus</taxon>
    </lineage>
</organism>
<dbReference type="PANTHER" id="PTHR34875">
    <property type="entry name" value="UPF0237 PROTEIN MJ1558"/>
    <property type="match status" value="1"/>
</dbReference>
<dbReference type="InterPro" id="IPR002912">
    <property type="entry name" value="ACT_dom"/>
</dbReference>
<evidence type="ECO:0000256" key="1">
    <source>
        <dbReference type="HAMAP-Rule" id="MF_01054"/>
    </source>
</evidence>
<dbReference type="InterPro" id="IPR050990">
    <property type="entry name" value="UPF0237/GcvR_regulator"/>
</dbReference>
<dbReference type="CDD" id="cd04872">
    <property type="entry name" value="ACT_1ZPV"/>
    <property type="match status" value="1"/>
</dbReference>
<accession>A0A410DC90</accession>